<dbReference type="InterPro" id="IPR017439">
    <property type="entry name" value="Amidohydrolase"/>
</dbReference>
<keyword evidence="2" id="KW-1185">Reference proteome</keyword>
<evidence type="ECO:0000313" key="1">
    <source>
        <dbReference type="EMBL" id="MBA5729078.1"/>
    </source>
</evidence>
<name>A0A839A5P2_9LACT</name>
<dbReference type="SUPFAM" id="SSF55031">
    <property type="entry name" value="Bacterial exopeptidase dimerisation domain"/>
    <property type="match status" value="1"/>
</dbReference>
<dbReference type="AlphaFoldDB" id="A0A839A5P2"/>
<proteinExistence type="predicted"/>
<evidence type="ECO:0000313" key="2">
    <source>
        <dbReference type="Proteomes" id="UP000571018"/>
    </source>
</evidence>
<dbReference type="SUPFAM" id="SSF53187">
    <property type="entry name" value="Zn-dependent exopeptidases"/>
    <property type="match status" value="1"/>
</dbReference>
<dbReference type="RefSeq" id="WP_218930787.1">
    <property type="nucleotide sequence ID" value="NZ_JACAOA010000009.1"/>
</dbReference>
<dbReference type="GO" id="GO:0016787">
    <property type="term" value="F:hydrolase activity"/>
    <property type="evidence" value="ECO:0007669"/>
    <property type="project" value="InterPro"/>
</dbReference>
<reference evidence="1 2" key="1">
    <citation type="submission" date="2020-06" db="EMBL/GenBank/DDBJ databases">
        <title>Reclassification of Facklamia ignava, Facklamia soureckii and Facklami tabacinasalis as Falseniella iganva gen. nov., comb. nov., Hutsoniella ignava gen. nov., comb. nov., and Ruoffia tabacinasalis gen. nov., comb. nov and description of Ruoffia haltotolerans sp. nov., isolated from hypersaline Inland Sea of Qatar.</title>
        <authorList>
            <person name="Fotedar R."/>
            <person name="Sankaranarayanan K."/>
            <person name="Lawson P."/>
            <person name="Caldwell M."/>
            <person name="Zeyara A."/>
            <person name="Al Malki A."/>
            <person name="Ali M."/>
        </authorList>
    </citation>
    <scope>NUCLEOTIDE SEQUENCE [LARGE SCALE GENOMIC DNA]</scope>
    <source>
        <strain evidence="1 2">INB8</strain>
    </source>
</reference>
<gene>
    <name evidence="1" type="ORF">HW423_04695</name>
</gene>
<organism evidence="1 2">
    <name type="scientific">Ruoffia halotolerans</name>
    <dbReference type="NCBI Taxonomy" id="2748684"/>
    <lineage>
        <taxon>Bacteria</taxon>
        <taxon>Bacillati</taxon>
        <taxon>Bacillota</taxon>
        <taxon>Bacilli</taxon>
        <taxon>Lactobacillales</taxon>
        <taxon>Aerococcaceae</taxon>
        <taxon>Ruoffia</taxon>
    </lineage>
</organism>
<dbReference type="Proteomes" id="UP000571018">
    <property type="component" value="Unassembled WGS sequence"/>
</dbReference>
<dbReference type="EMBL" id="JACAOA010000009">
    <property type="protein sequence ID" value="MBA5729078.1"/>
    <property type="molecule type" value="Genomic_DNA"/>
</dbReference>
<dbReference type="Pfam" id="PF01546">
    <property type="entry name" value="Peptidase_M20"/>
    <property type="match status" value="1"/>
</dbReference>
<dbReference type="Gene3D" id="3.30.70.360">
    <property type="match status" value="1"/>
</dbReference>
<comment type="caution">
    <text evidence="1">The sequence shown here is derived from an EMBL/GenBank/DDBJ whole genome shotgun (WGS) entry which is preliminary data.</text>
</comment>
<dbReference type="Gene3D" id="3.40.630.10">
    <property type="entry name" value="Zn peptidases"/>
    <property type="match status" value="1"/>
</dbReference>
<protein>
    <submittedName>
        <fullName evidence="1">Uncharacterized protein</fullName>
    </submittedName>
</protein>
<dbReference type="PANTHER" id="PTHR11014:SF63">
    <property type="entry name" value="METALLOPEPTIDASE, PUTATIVE (AFU_ORTHOLOGUE AFUA_6G09600)-RELATED"/>
    <property type="match status" value="1"/>
</dbReference>
<dbReference type="InterPro" id="IPR002933">
    <property type="entry name" value="Peptidase_M20"/>
</dbReference>
<accession>A0A839A5P2</accession>
<dbReference type="PANTHER" id="PTHR11014">
    <property type="entry name" value="PEPTIDASE M20 FAMILY MEMBER"/>
    <property type="match status" value="1"/>
</dbReference>
<sequence length="165" mass="18467">MEAAVLTVGKVEAGEPFIIIAENAKLEKNVRTFDAKTRDIVETEMKRYLERTAAMYGGTVKFEYHRLLASVINETQSSQLVESIARNSFGEDAVGDFPPTMGGKDFGEYTNYINGAFATVGTRNVSKVSDCPHHQARFNVDEKSLKVGAELYVQYDLSYLYQVEF</sequence>
<dbReference type="InterPro" id="IPR036264">
    <property type="entry name" value="Bact_exopeptidase_dim_dom"/>
</dbReference>